<dbReference type="RefSeq" id="WP_184335851.1">
    <property type="nucleotide sequence ID" value="NZ_JACHHZ010000008.1"/>
</dbReference>
<gene>
    <name evidence="3" type="ORF">HNQ60_005382</name>
</gene>
<organism evidence="3 4">
    <name type="scientific">Povalibacter uvarum</name>
    <dbReference type="NCBI Taxonomy" id="732238"/>
    <lineage>
        <taxon>Bacteria</taxon>
        <taxon>Pseudomonadati</taxon>
        <taxon>Pseudomonadota</taxon>
        <taxon>Gammaproteobacteria</taxon>
        <taxon>Steroidobacterales</taxon>
        <taxon>Steroidobacteraceae</taxon>
        <taxon>Povalibacter</taxon>
    </lineage>
</organism>
<dbReference type="Pfam" id="PF00753">
    <property type="entry name" value="Lactamase_B"/>
    <property type="match status" value="1"/>
</dbReference>
<reference evidence="3 4" key="1">
    <citation type="submission" date="2020-08" db="EMBL/GenBank/DDBJ databases">
        <title>Genomic Encyclopedia of Type Strains, Phase IV (KMG-IV): sequencing the most valuable type-strain genomes for metagenomic binning, comparative biology and taxonomic classification.</title>
        <authorList>
            <person name="Goeker M."/>
        </authorList>
    </citation>
    <scope>NUCLEOTIDE SEQUENCE [LARGE SCALE GENOMIC DNA]</scope>
    <source>
        <strain evidence="3 4">DSM 26723</strain>
    </source>
</reference>
<proteinExistence type="predicted"/>
<feature type="signal peptide" evidence="1">
    <location>
        <begin position="1"/>
        <end position="21"/>
    </location>
</feature>
<keyword evidence="4" id="KW-1185">Reference proteome</keyword>
<dbReference type="InterPro" id="IPR036866">
    <property type="entry name" value="RibonucZ/Hydroxyglut_hydro"/>
</dbReference>
<name>A0A841HW80_9GAMM</name>
<accession>A0A841HW80</accession>
<protein>
    <submittedName>
        <fullName evidence="3">Glyoxylase-like metal-dependent hydrolase (Beta-lactamase superfamily II)</fullName>
    </submittedName>
</protein>
<evidence type="ECO:0000313" key="4">
    <source>
        <dbReference type="Proteomes" id="UP000588068"/>
    </source>
</evidence>
<evidence type="ECO:0000259" key="2">
    <source>
        <dbReference type="Pfam" id="PF00753"/>
    </source>
</evidence>
<dbReference type="InterPro" id="IPR001279">
    <property type="entry name" value="Metallo-B-lactamas"/>
</dbReference>
<evidence type="ECO:0000256" key="1">
    <source>
        <dbReference type="SAM" id="SignalP"/>
    </source>
</evidence>
<feature type="chain" id="PRO_5032302281" evidence="1">
    <location>
        <begin position="22"/>
        <end position="530"/>
    </location>
</feature>
<comment type="caution">
    <text evidence="3">The sequence shown here is derived from an EMBL/GenBank/DDBJ whole genome shotgun (WGS) entry which is preliminary data.</text>
</comment>
<dbReference type="InterPro" id="IPR050855">
    <property type="entry name" value="NDM-1-like"/>
</dbReference>
<keyword evidence="3" id="KW-0378">Hydrolase</keyword>
<dbReference type="GO" id="GO:0016787">
    <property type="term" value="F:hydrolase activity"/>
    <property type="evidence" value="ECO:0007669"/>
    <property type="project" value="UniProtKB-KW"/>
</dbReference>
<keyword evidence="1" id="KW-0732">Signal</keyword>
<dbReference type="SUPFAM" id="SSF56281">
    <property type="entry name" value="Metallo-hydrolase/oxidoreductase"/>
    <property type="match status" value="1"/>
</dbReference>
<dbReference type="AlphaFoldDB" id="A0A841HW80"/>
<feature type="domain" description="Metallo-beta-lactamase" evidence="2">
    <location>
        <begin position="313"/>
        <end position="366"/>
    </location>
</feature>
<sequence length="530" mass="59916">MIRSRWLFSITALLGMLTLQAAWSQNASERQVLERAAKSLGGLERINGVKNITLVGYGQYVYQFGGGNIGPEVNAPMKYQAANDMRRVYDLGNNRFLQQERRNFLFPFAAVFGHSYQQVNLFLDGDVAFDINREGKKQRIPGWSEGVLQHDGVHMRRMWMMNNPVVAVRAALAKGAKLSNVRSEDKSKVVDIQIAEGDRMSMAFSDQSGLPTWIRWNNPHDNLGEITYTTYFSGFVPYGGLMLPLGYVTKTDWRNIDYLKVYVDDYIIDGEIPDLVAPPEVRSADVPASRVLRPLEVESIAKGIWRINTGTIVFEFKDHLTLFELGGSRHQAKAVIEKARSLVPGKPVTEVIVSHAHFDHVAGIRQAIAEGLTVISRRNNEIIFQDMASHRAKEFPDDQDRNQRPLKFVPVDERLRLSDNTMSVDIYWARANIHMAEAIFAYVPAAKVMVEGDIATAAVDYQFWADNYMDNIEYYKLDVETLAPVHMQTMKQAEVLEMVKGGVQRARERCAAELAKGNYFPGCPVVSKRF</sequence>
<dbReference type="PANTHER" id="PTHR42951:SF20">
    <property type="entry name" value="BETA LACTAMASE"/>
    <property type="match status" value="1"/>
</dbReference>
<dbReference type="Proteomes" id="UP000588068">
    <property type="component" value="Unassembled WGS sequence"/>
</dbReference>
<dbReference type="EMBL" id="JACHHZ010000008">
    <property type="protein sequence ID" value="MBB6096460.1"/>
    <property type="molecule type" value="Genomic_DNA"/>
</dbReference>
<evidence type="ECO:0000313" key="3">
    <source>
        <dbReference type="EMBL" id="MBB6096460.1"/>
    </source>
</evidence>
<dbReference type="Gene3D" id="3.60.15.10">
    <property type="entry name" value="Ribonuclease Z/Hydroxyacylglutathione hydrolase-like"/>
    <property type="match status" value="1"/>
</dbReference>
<dbReference type="PANTHER" id="PTHR42951">
    <property type="entry name" value="METALLO-BETA-LACTAMASE DOMAIN-CONTAINING"/>
    <property type="match status" value="1"/>
</dbReference>